<sequence length="523" mass="58806">MGVFSRKSKIMSRISLKYVLYILILLSSTQIFAQKIVHHTVKYGETKYRLSKVYEISIEELERQNPEIAKGLYAGQELTIDTSYSVPKRDPEGNYIKYLVKKGESKSLIAKRYNISIAELDKANPDIQEELFAFEYIFIPVSNEVKKAEMNNYSDTSTDHTASVEKNLDNSSTTFDSEEGRNSYVNMVSSIKVNKEIALAILFPDTITSNTSYGDFEKGAQMAIDSVKSLGLHVTADYFNLKDVVKSGDYSSVVNYENVISLCNVKATSSIINKSSKKSNLVYGSAVNGVLEASDYNVLFALSSDFYRQNKLLGYLTSQNGNIIIINDEESTLNEHILKMYPQIKILTSDNGIVDESEFSSSLASGVKNFVILNTTNVNSIINTTNFLLPKSGSYSIQLASFRPLSEMVSSKISIKRYLVLKLIYTEFEGCNQKDTSYRQSFTNVYKKKYSAKPTDASVFGFDITFDFLVRLAQGEDIKSQLGKKTKYVSVPFEYTNVGDNVFTNSALKVYELIDYNNSKELK</sequence>
<dbReference type="PROSITE" id="PS51782">
    <property type="entry name" value="LYSM"/>
    <property type="match status" value="2"/>
</dbReference>
<dbReference type="CDD" id="cd00118">
    <property type="entry name" value="LysM"/>
    <property type="match status" value="2"/>
</dbReference>
<evidence type="ECO:0000313" key="3">
    <source>
        <dbReference type="Proteomes" id="UP001143545"/>
    </source>
</evidence>
<comment type="caution">
    <text evidence="2">The sequence shown here is derived from an EMBL/GenBank/DDBJ whole genome shotgun (WGS) entry which is preliminary data.</text>
</comment>
<proteinExistence type="predicted"/>
<protein>
    <recommendedName>
        <fullName evidence="1">LysM domain-containing protein</fullName>
    </recommendedName>
</protein>
<dbReference type="SMART" id="SM00257">
    <property type="entry name" value="LysM"/>
    <property type="match status" value="2"/>
</dbReference>
<evidence type="ECO:0000259" key="1">
    <source>
        <dbReference type="PROSITE" id="PS51782"/>
    </source>
</evidence>
<dbReference type="Gene3D" id="3.10.350.10">
    <property type="entry name" value="LysM domain"/>
    <property type="match status" value="2"/>
</dbReference>
<feature type="domain" description="LysM" evidence="1">
    <location>
        <begin position="37"/>
        <end position="80"/>
    </location>
</feature>
<keyword evidence="3" id="KW-1185">Reference proteome</keyword>
<evidence type="ECO:0000313" key="2">
    <source>
        <dbReference type="EMBL" id="GLB52380.1"/>
    </source>
</evidence>
<organism evidence="2 3">
    <name type="scientific">Neptunitalea chrysea</name>
    <dbReference type="NCBI Taxonomy" id="1647581"/>
    <lineage>
        <taxon>Bacteria</taxon>
        <taxon>Pseudomonadati</taxon>
        <taxon>Bacteroidota</taxon>
        <taxon>Flavobacteriia</taxon>
        <taxon>Flavobacteriales</taxon>
        <taxon>Flavobacteriaceae</taxon>
        <taxon>Neptunitalea</taxon>
    </lineage>
</organism>
<reference evidence="2" key="1">
    <citation type="submission" date="2022-07" db="EMBL/GenBank/DDBJ databases">
        <title>Taxonomy of Novel Oxalotrophic and Methylotrophic Bacteria.</title>
        <authorList>
            <person name="Sahin N."/>
            <person name="Tani A."/>
        </authorList>
    </citation>
    <scope>NUCLEOTIDE SEQUENCE</scope>
    <source>
        <strain evidence="2">AM327</strain>
    </source>
</reference>
<gene>
    <name evidence="2" type="ORF">NBRC110019_14200</name>
</gene>
<dbReference type="InterPro" id="IPR036779">
    <property type="entry name" value="LysM_dom_sf"/>
</dbReference>
<dbReference type="AlphaFoldDB" id="A0A9W6B697"/>
<dbReference type="Pfam" id="PF01476">
    <property type="entry name" value="LysM"/>
    <property type="match status" value="2"/>
</dbReference>
<feature type="domain" description="LysM" evidence="1">
    <location>
        <begin position="96"/>
        <end position="139"/>
    </location>
</feature>
<dbReference type="Proteomes" id="UP001143545">
    <property type="component" value="Unassembled WGS sequence"/>
</dbReference>
<dbReference type="InterPro" id="IPR018392">
    <property type="entry name" value="LysM"/>
</dbReference>
<name>A0A9W6B697_9FLAO</name>
<dbReference type="SUPFAM" id="SSF54106">
    <property type="entry name" value="LysM domain"/>
    <property type="match status" value="2"/>
</dbReference>
<accession>A0A9W6B697</accession>
<dbReference type="EMBL" id="BRVP01000008">
    <property type="protein sequence ID" value="GLB52380.1"/>
    <property type="molecule type" value="Genomic_DNA"/>
</dbReference>